<dbReference type="Gene3D" id="3.40.50.1700">
    <property type="entry name" value="Glycoside hydrolase family 3 C-terminal domain"/>
    <property type="match status" value="1"/>
</dbReference>
<dbReference type="Pfam" id="PF14310">
    <property type="entry name" value="Fn3-like"/>
    <property type="match status" value="1"/>
</dbReference>
<evidence type="ECO:0000256" key="9">
    <source>
        <dbReference type="ARBA" id="ARBA00023001"/>
    </source>
</evidence>
<dbReference type="InterPro" id="IPR026891">
    <property type="entry name" value="Fn3-like"/>
</dbReference>
<gene>
    <name evidence="17" type="ORF">IFR04_005745</name>
</gene>
<dbReference type="SMART" id="SM01217">
    <property type="entry name" value="Fn3_like"/>
    <property type="match status" value="1"/>
</dbReference>
<keyword evidence="11 14" id="KW-0119">Carbohydrate metabolism</keyword>
<dbReference type="InterPro" id="IPR013783">
    <property type="entry name" value="Ig-like_fold"/>
</dbReference>
<evidence type="ECO:0000313" key="17">
    <source>
        <dbReference type="EMBL" id="KAG4421102.1"/>
    </source>
</evidence>
<dbReference type="OrthoDB" id="416222at2759"/>
<reference evidence="17" key="1">
    <citation type="submission" date="2021-02" db="EMBL/GenBank/DDBJ databases">
        <title>Genome sequence Cadophora malorum strain M34.</title>
        <authorList>
            <person name="Stefanovic E."/>
            <person name="Vu D."/>
            <person name="Scully C."/>
            <person name="Dijksterhuis J."/>
            <person name="Roader J."/>
            <person name="Houbraken J."/>
        </authorList>
    </citation>
    <scope>NUCLEOTIDE SEQUENCE</scope>
    <source>
        <strain evidence="17">M34</strain>
    </source>
</reference>
<evidence type="ECO:0000256" key="3">
    <source>
        <dbReference type="ARBA" id="ARBA00004987"/>
    </source>
</evidence>
<dbReference type="AlphaFoldDB" id="A0A8H7TK95"/>
<dbReference type="FunFam" id="3.20.20.300:FF:000002">
    <property type="entry name" value="Probable beta-glucosidase"/>
    <property type="match status" value="1"/>
</dbReference>
<dbReference type="Proteomes" id="UP000664132">
    <property type="component" value="Unassembled WGS sequence"/>
</dbReference>
<dbReference type="InterPro" id="IPR019800">
    <property type="entry name" value="Glyco_hydro_3_AS"/>
</dbReference>
<name>A0A8H7TK95_9HELO</name>
<dbReference type="InterPro" id="IPR002772">
    <property type="entry name" value="Glyco_hydro_3_C"/>
</dbReference>
<keyword evidence="12 14" id="KW-0326">Glycosidase</keyword>
<dbReference type="SUPFAM" id="SSF52279">
    <property type="entry name" value="Beta-D-glucan exohydrolase, C-terminal domain"/>
    <property type="match status" value="1"/>
</dbReference>
<feature type="signal peptide" evidence="15">
    <location>
        <begin position="1"/>
        <end position="26"/>
    </location>
</feature>
<evidence type="ECO:0000256" key="8">
    <source>
        <dbReference type="ARBA" id="ARBA00022801"/>
    </source>
</evidence>
<evidence type="ECO:0000256" key="4">
    <source>
        <dbReference type="ARBA" id="ARBA00005336"/>
    </source>
</evidence>
<dbReference type="InterPro" id="IPR036881">
    <property type="entry name" value="Glyco_hydro_3_C_sf"/>
</dbReference>
<evidence type="ECO:0000256" key="6">
    <source>
        <dbReference type="ARBA" id="ARBA00022525"/>
    </source>
</evidence>
<evidence type="ECO:0000313" key="18">
    <source>
        <dbReference type="Proteomes" id="UP000664132"/>
    </source>
</evidence>
<evidence type="ECO:0000256" key="11">
    <source>
        <dbReference type="ARBA" id="ARBA00023277"/>
    </source>
</evidence>
<comment type="pathway">
    <text evidence="3 14">Glycan metabolism; cellulose degradation.</text>
</comment>
<sequence>MKFASSTSTSVRALTFLSLSTVSVLSQDSTTSNITSDSYFYGQSPLVPPAALPSGTTSSWASAYSKAADFVSQLSQEEKSNLTFGVRATTSGCVGFIPPIERLGFKGLCMQDAGNGVRLADGVNAYDSGLHVGATWNKNLAYQRALHMGAEFKAKGVNIALGPVVGPIGRIAEGGRNWEGISNDPYLCGALAAETVRGIQENGVVTSTKHFIGNEQELNRNPSTNNQSQHVEAVSSNIDDKTLHELYLWPFQDAVHAGSGNIMCSYNRINNSYGCQNSKLQNGILKDELGFQGFVVSDWGALHAGYAAAEAGLDMVMPNGGNFWGKNLTTAIDNGTMEASVLDNMATRIIATWYQFGQDSDDYPSPGVGLPRSLTTQHVFVDAKVPSSKKVLLDSAIEGHVLVKNTNGSLGLPLQKPKLVSVFGYDAATPNKNPSSEGPPDRLSQILNRTMIVGGGSGVNNPAYISSPLEALNQRAYEDGSQLLWDIANVNSTAQVDAASDACLVFLNAWASEGYDRSGVHDDYSDALVNNIADQCNNTIVVIDNAGVRLVDVFIDHPNVTALIFAHLPGQDSGRAVVSLLYGESNPSGKLPYSVPKNESEFGALLSPTPPEGQYWLFPQDDFAEGVYIDYRAFDANNITPRYEFGFGLSYTTFDYSSLEFNKVDGPSTDKYPVGEVIEGGQGDLWDVLFQVSASVFNSGNVDGAEVAQLYVGIPGGPVRQLRGFSKVDVEPGKSVNLNFDLTRRDLSIWDVVAQKWQLQKGDYKVYVGGSSRNLPLEGSLTI</sequence>
<evidence type="ECO:0000259" key="16">
    <source>
        <dbReference type="SMART" id="SM01217"/>
    </source>
</evidence>
<keyword evidence="9" id="KW-0136">Cellulose degradation</keyword>
<keyword evidence="8 14" id="KW-0378">Hydrolase</keyword>
<dbReference type="EC" id="3.2.1.21" evidence="5 14"/>
<accession>A0A8H7TK95</accession>
<comment type="similarity">
    <text evidence="4 14">Belongs to the glycosyl hydrolase 3 family.</text>
</comment>
<evidence type="ECO:0000256" key="13">
    <source>
        <dbReference type="ARBA" id="ARBA00023326"/>
    </source>
</evidence>
<evidence type="ECO:0000256" key="15">
    <source>
        <dbReference type="SAM" id="SignalP"/>
    </source>
</evidence>
<evidence type="ECO:0000256" key="10">
    <source>
        <dbReference type="ARBA" id="ARBA00023180"/>
    </source>
</evidence>
<keyword evidence="13 14" id="KW-0624">Polysaccharide degradation</keyword>
<dbReference type="InterPro" id="IPR050288">
    <property type="entry name" value="Cellulose_deg_GH3"/>
</dbReference>
<keyword evidence="18" id="KW-1185">Reference proteome</keyword>
<dbReference type="Pfam" id="PF01915">
    <property type="entry name" value="Glyco_hydro_3_C"/>
    <property type="match status" value="1"/>
</dbReference>
<dbReference type="GO" id="GO:0008422">
    <property type="term" value="F:beta-glucosidase activity"/>
    <property type="evidence" value="ECO:0007669"/>
    <property type="project" value="UniProtKB-EC"/>
</dbReference>
<evidence type="ECO:0000256" key="1">
    <source>
        <dbReference type="ARBA" id="ARBA00000448"/>
    </source>
</evidence>
<evidence type="ECO:0000256" key="12">
    <source>
        <dbReference type="ARBA" id="ARBA00023295"/>
    </source>
</evidence>
<dbReference type="InterPro" id="IPR036962">
    <property type="entry name" value="Glyco_hydro_3_N_sf"/>
</dbReference>
<keyword evidence="10" id="KW-0325">Glycoprotein</keyword>
<dbReference type="InterPro" id="IPR001764">
    <property type="entry name" value="Glyco_hydro_3_N"/>
</dbReference>
<comment type="catalytic activity">
    <reaction evidence="1 14">
        <text>Hydrolysis of terminal, non-reducing beta-D-glucosyl residues with release of beta-D-glucose.</text>
        <dbReference type="EC" id="3.2.1.21"/>
    </reaction>
</comment>
<evidence type="ECO:0000256" key="2">
    <source>
        <dbReference type="ARBA" id="ARBA00004613"/>
    </source>
</evidence>
<proteinExistence type="inferred from homology"/>
<protein>
    <recommendedName>
        <fullName evidence="5 14">beta-glucosidase</fullName>
        <ecNumber evidence="5 14">3.2.1.21</ecNumber>
    </recommendedName>
</protein>
<keyword evidence="6" id="KW-0964">Secreted</keyword>
<comment type="subcellular location">
    <subcellularLocation>
        <location evidence="2">Secreted</location>
    </subcellularLocation>
</comment>
<feature type="domain" description="Fibronectin type III-like" evidence="16">
    <location>
        <begin position="706"/>
        <end position="772"/>
    </location>
</feature>
<keyword evidence="7 15" id="KW-0732">Signal</keyword>
<comment type="caution">
    <text evidence="17">The sequence shown here is derived from an EMBL/GenBank/DDBJ whole genome shotgun (WGS) entry which is preliminary data.</text>
</comment>
<dbReference type="InterPro" id="IPR017853">
    <property type="entry name" value="GH"/>
</dbReference>
<dbReference type="Gene3D" id="2.60.40.10">
    <property type="entry name" value="Immunoglobulins"/>
    <property type="match status" value="1"/>
</dbReference>
<dbReference type="GO" id="GO:0005576">
    <property type="term" value="C:extracellular region"/>
    <property type="evidence" value="ECO:0007669"/>
    <property type="project" value="UniProtKB-SubCell"/>
</dbReference>
<dbReference type="PROSITE" id="PS00775">
    <property type="entry name" value="GLYCOSYL_HYDROL_F3"/>
    <property type="match status" value="1"/>
</dbReference>
<evidence type="ECO:0000256" key="7">
    <source>
        <dbReference type="ARBA" id="ARBA00022729"/>
    </source>
</evidence>
<dbReference type="EMBL" id="JAFJYH010000071">
    <property type="protein sequence ID" value="KAG4421102.1"/>
    <property type="molecule type" value="Genomic_DNA"/>
</dbReference>
<dbReference type="PANTHER" id="PTHR42715:SF5">
    <property type="entry name" value="BETA-GLUCOSIDASE M-RELATED"/>
    <property type="match status" value="1"/>
</dbReference>
<dbReference type="GO" id="GO:0030245">
    <property type="term" value="P:cellulose catabolic process"/>
    <property type="evidence" value="ECO:0007669"/>
    <property type="project" value="UniProtKB-UniPathway"/>
</dbReference>
<dbReference type="PANTHER" id="PTHR42715">
    <property type="entry name" value="BETA-GLUCOSIDASE"/>
    <property type="match status" value="1"/>
</dbReference>
<evidence type="ECO:0000256" key="5">
    <source>
        <dbReference type="ARBA" id="ARBA00012744"/>
    </source>
</evidence>
<dbReference type="SUPFAM" id="SSF51445">
    <property type="entry name" value="(Trans)glycosidases"/>
    <property type="match status" value="1"/>
</dbReference>
<dbReference type="Pfam" id="PF00933">
    <property type="entry name" value="Glyco_hydro_3"/>
    <property type="match status" value="1"/>
</dbReference>
<evidence type="ECO:0000256" key="14">
    <source>
        <dbReference type="RuleBase" id="RU361161"/>
    </source>
</evidence>
<dbReference type="UniPathway" id="UPA00696"/>
<dbReference type="FunFam" id="2.60.40.10:FF:000757">
    <property type="entry name" value="Beta-glucosidase G"/>
    <property type="match status" value="1"/>
</dbReference>
<organism evidence="17 18">
    <name type="scientific">Cadophora malorum</name>
    <dbReference type="NCBI Taxonomy" id="108018"/>
    <lineage>
        <taxon>Eukaryota</taxon>
        <taxon>Fungi</taxon>
        <taxon>Dikarya</taxon>
        <taxon>Ascomycota</taxon>
        <taxon>Pezizomycotina</taxon>
        <taxon>Leotiomycetes</taxon>
        <taxon>Helotiales</taxon>
        <taxon>Ploettnerulaceae</taxon>
        <taxon>Cadophora</taxon>
    </lineage>
</organism>
<dbReference type="Gene3D" id="3.20.20.300">
    <property type="entry name" value="Glycoside hydrolase, family 3, N-terminal domain"/>
    <property type="match status" value="1"/>
</dbReference>
<feature type="chain" id="PRO_5034678789" description="beta-glucosidase" evidence="15">
    <location>
        <begin position="27"/>
        <end position="783"/>
    </location>
</feature>
<dbReference type="PRINTS" id="PR00133">
    <property type="entry name" value="GLHYDRLASE3"/>
</dbReference>